<feature type="domain" description="ABC transporter" evidence="4">
    <location>
        <begin position="4"/>
        <end position="241"/>
    </location>
</feature>
<keyword evidence="3 5" id="KW-0067">ATP-binding</keyword>
<dbReference type="SUPFAM" id="SSF52540">
    <property type="entry name" value="P-loop containing nucleoside triphosphate hydrolases"/>
    <property type="match status" value="1"/>
</dbReference>
<dbReference type="InterPro" id="IPR003439">
    <property type="entry name" value="ABC_transporter-like_ATP-bd"/>
</dbReference>
<keyword evidence="5" id="KW-0378">Hydrolase</keyword>
<dbReference type="Pfam" id="PF00005">
    <property type="entry name" value="ABC_tran"/>
    <property type="match status" value="1"/>
</dbReference>
<evidence type="ECO:0000313" key="5">
    <source>
        <dbReference type="EMBL" id="SUX27336.1"/>
    </source>
</evidence>
<dbReference type="PANTHER" id="PTHR43023:SF3">
    <property type="entry name" value="PROTEIN TRIGALACTOSYLDIACYLGLYCEROL 3, CHLOROPLASTIC"/>
    <property type="match status" value="1"/>
</dbReference>
<accession>A0A381EJZ2</accession>
<reference evidence="5 6" key="1">
    <citation type="submission" date="2018-06" db="EMBL/GenBank/DDBJ databases">
        <authorList>
            <consortium name="Pathogen Informatics"/>
            <person name="Doyle S."/>
        </authorList>
    </citation>
    <scope>NUCLEOTIDE SEQUENCE [LARGE SCALE GENOMIC DNA]</scope>
    <source>
        <strain evidence="5 6">NCTC12264</strain>
    </source>
</reference>
<dbReference type="PROSITE" id="PS50893">
    <property type="entry name" value="ABC_TRANSPORTER_2"/>
    <property type="match status" value="1"/>
</dbReference>
<dbReference type="EC" id="3.6.3.-" evidence="5"/>
<sequence>MMIIKAQNIITKFGSKCIHNGVSFEVKENEIFGILGGSGSGKSVLLKQMLLLEHFDSGEYEILGFKLKNISEENAQILRSKWGVVFQFAALFSFFSVFENIAIPLKEYTNLNDEAIKELVIMKLKMVGLNENVLKQYPSELSGGMQKRVAIARALALDSHLLFLDEPTSGLDPYSSREFDDLVLKLKQSLDLNIILVTHDKESMKNILDRFIILEDKKVAFCGTFSELKVQNERLFKRFME</sequence>
<evidence type="ECO:0000256" key="3">
    <source>
        <dbReference type="ARBA" id="ARBA00022840"/>
    </source>
</evidence>
<keyword evidence="1" id="KW-0813">Transport</keyword>
<dbReference type="InterPro" id="IPR003593">
    <property type="entry name" value="AAA+_ATPase"/>
</dbReference>
<dbReference type="PROSITE" id="PS00211">
    <property type="entry name" value="ABC_TRANSPORTER_1"/>
    <property type="match status" value="1"/>
</dbReference>
<name>A0A381EJZ2_CAMUP</name>
<dbReference type="EMBL" id="UFUZ01000001">
    <property type="protein sequence ID" value="SUX27336.1"/>
    <property type="molecule type" value="Genomic_DNA"/>
</dbReference>
<keyword evidence="2" id="KW-0547">Nucleotide-binding</keyword>
<dbReference type="PANTHER" id="PTHR43023">
    <property type="entry name" value="PROTEIN TRIGALACTOSYLDIACYLGLYCEROL 3, CHLOROPLASTIC"/>
    <property type="match status" value="1"/>
</dbReference>
<dbReference type="InterPro" id="IPR017871">
    <property type="entry name" value="ABC_transporter-like_CS"/>
</dbReference>
<dbReference type="Proteomes" id="UP000254161">
    <property type="component" value="Unassembled WGS sequence"/>
</dbReference>
<evidence type="ECO:0000256" key="2">
    <source>
        <dbReference type="ARBA" id="ARBA00022741"/>
    </source>
</evidence>
<dbReference type="SMART" id="SM00382">
    <property type="entry name" value="AAA"/>
    <property type="match status" value="1"/>
</dbReference>
<evidence type="ECO:0000259" key="4">
    <source>
        <dbReference type="PROSITE" id="PS50893"/>
    </source>
</evidence>
<evidence type="ECO:0000313" key="6">
    <source>
        <dbReference type="Proteomes" id="UP000254161"/>
    </source>
</evidence>
<organism evidence="5 6">
    <name type="scientific">Campylobacter upsaliensis</name>
    <dbReference type="NCBI Taxonomy" id="28080"/>
    <lineage>
        <taxon>Bacteria</taxon>
        <taxon>Pseudomonadati</taxon>
        <taxon>Campylobacterota</taxon>
        <taxon>Epsilonproteobacteria</taxon>
        <taxon>Campylobacterales</taxon>
        <taxon>Campylobacteraceae</taxon>
        <taxon>Campylobacter</taxon>
    </lineage>
</organism>
<dbReference type="InterPro" id="IPR027417">
    <property type="entry name" value="P-loop_NTPase"/>
</dbReference>
<dbReference type="Gene3D" id="3.40.50.300">
    <property type="entry name" value="P-loop containing nucleotide triphosphate hydrolases"/>
    <property type="match status" value="1"/>
</dbReference>
<proteinExistence type="predicted"/>
<dbReference type="AlphaFoldDB" id="A0A381EJZ2"/>
<dbReference type="GO" id="GO:0005524">
    <property type="term" value="F:ATP binding"/>
    <property type="evidence" value="ECO:0007669"/>
    <property type="project" value="UniProtKB-KW"/>
</dbReference>
<dbReference type="GO" id="GO:0016887">
    <property type="term" value="F:ATP hydrolysis activity"/>
    <property type="evidence" value="ECO:0007669"/>
    <property type="project" value="InterPro"/>
</dbReference>
<evidence type="ECO:0000256" key="1">
    <source>
        <dbReference type="ARBA" id="ARBA00022448"/>
    </source>
</evidence>
<protein>
    <submittedName>
        <fullName evidence="5">Uncharacterized ABC transporter, ATP-binding protein YrbF</fullName>
        <ecNumber evidence="5">3.6.3.-</ecNumber>
    </submittedName>
</protein>
<gene>
    <name evidence="5" type="primary">metN_2</name>
    <name evidence="5" type="ORF">NCTC12264_01580</name>
</gene>